<keyword evidence="2" id="KW-1185">Reference proteome</keyword>
<proteinExistence type="predicted"/>
<reference evidence="1 2" key="1">
    <citation type="journal article" date="2020" name="Cell">
        <title>Large-Scale Comparative Analyses of Tick Genomes Elucidate Their Genetic Diversity and Vector Capacities.</title>
        <authorList>
            <consortium name="Tick Genome and Microbiome Consortium (TIGMIC)"/>
            <person name="Jia N."/>
            <person name="Wang J."/>
            <person name="Shi W."/>
            <person name="Du L."/>
            <person name="Sun Y."/>
            <person name="Zhan W."/>
            <person name="Jiang J.F."/>
            <person name="Wang Q."/>
            <person name="Zhang B."/>
            <person name="Ji P."/>
            <person name="Bell-Sakyi L."/>
            <person name="Cui X.M."/>
            <person name="Yuan T.T."/>
            <person name="Jiang B.G."/>
            <person name="Yang W.F."/>
            <person name="Lam T.T."/>
            <person name="Chang Q.C."/>
            <person name="Ding S.J."/>
            <person name="Wang X.J."/>
            <person name="Zhu J.G."/>
            <person name="Ruan X.D."/>
            <person name="Zhao L."/>
            <person name="Wei J.T."/>
            <person name="Ye R.Z."/>
            <person name="Que T.C."/>
            <person name="Du C.H."/>
            <person name="Zhou Y.H."/>
            <person name="Cheng J.X."/>
            <person name="Dai P.F."/>
            <person name="Guo W.B."/>
            <person name="Han X.H."/>
            <person name="Huang E.J."/>
            <person name="Li L.F."/>
            <person name="Wei W."/>
            <person name="Gao Y.C."/>
            <person name="Liu J.Z."/>
            <person name="Shao H.Z."/>
            <person name="Wang X."/>
            <person name="Wang C.C."/>
            <person name="Yang T.C."/>
            <person name="Huo Q.B."/>
            <person name="Li W."/>
            <person name="Chen H.Y."/>
            <person name="Chen S.E."/>
            <person name="Zhou L.G."/>
            <person name="Ni X.B."/>
            <person name="Tian J.H."/>
            <person name="Sheng Y."/>
            <person name="Liu T."/>
            <person name="Pan Y.S."/>
            <person name="Xia L.Y."/>
            <person name="Li J."/>
            <person name="Zhao F."/>
            <person name="Cao W.C."/>
        </authorList>
    </citation>
    <scope>NUCLEOTIDE SEQUENCE [LARGE SCALE GENOMIC DNA]</scope>
    <source>
        <strain evidence="1">Iper-2018</strain>
    </source>
</reference>
<evidence type="ECO:0000313" key="1">
    <source>
        <dbReference type="EMBL" id="KAG0416414.1"/>
    </source>
</evidence>
<sequence>MIQLIVNGGHSARTLAEFTQRSPFLEIQGPRETSEAPRLLRTHLPMSRLRINGKAKYVYVARNPWDCCVSNFHLMRDFPAFRFVDGSFEYFLEVFLDGQSGFGDYFDHVISGHSRRHDANVFFVTYEEIVKDRAAVVLKLADFLGEALFAY</sequence>
<dbReference type="Proteomes" id="UP000805193">
    <property type="component" value="Unassembled WGS sequence"/>
</dbReference>
<organism evidence="1 2">
    <name type="scientific">Ixodes persulcatus</name>
    <name type="common">Taiga tick</name>
    <dbReference type="NCBI Taxonomy" id="34615"/>
    <lineage>
        <taxon>Eukaryota</taxon>
        <taxon>Metazoa</taxon>
        <taxon>Ecdysozoa</taxon>
        <taxon>Arthropoda</taxon>
        <taxon>Chelicerata</taxon>
        <taxon>Arachnida</taxon>
        <taxon>Acari</taxon>
        <taxon>Parasitiformes</taxon>
        <taxon>Ixodida</taxon>
        <taxon>Ixodoidea</taxon>
        <taxon>Ixodidae</taxon>
        <taxon>Ixodinae</taxon>
        <taxon>Ixodes</taxon>
    </lineage>
</organism>
<gene>
    <name evidence="1" type="ORF">HPB47_006428</name>
</gene>
<dbReference type="EMBL" id="JABSTQ010010954">
    <property type="protein sequence ID" value="KAG0416414.1"/>
    <property type="molecule type" value="Genomic_DNA"/>
</dbReference>
<evidence type="ECO:0000313" key="2">
    <source>
        <dbReference type="Proteomes" id="UP000805193"/>
    </source>
</evidence>
<accession>A0AC60PAA8</accession>
<protein>
    <submittedName>
        <fullName evidence="1">Uncharacterized protein</fullName>
    </submittedName>
</protein>
<comment type="caution">
    <text evidence="1">The sequence shown here is derived from an EMBL/GenBank/DDBJ whole genome shotgun (WGS) entry which is preliminary data.</text>
</comment>
<name>A0AC60PAA8_IXOPE</name>